<dbReference type="GO" id="GO:0051213">
    <property type="term" value="F:dioxygenase activity"/>
    <property type="evidence" value="ECO:0007669"/>
    <property type="project" value="UniProtKB-KW"/>
</dbReference>
<proteinExistence type="inferred from homology"/>
<evidence type="ECO:0000256" key="3">
    <source>
        <dbReference type="ARBA" id="ARBA00023002"/>
    </source>
</evidence>
<dbReference type="PANTHER" id="PTHR31136:SF5">
    <property type="entry name" value="2-OXOADIPATE DIOXYGENASE_DECARBOXYLASE, CHLOROPLASTIC"/>
    <property type="match status" value="1"/>
</dbReference>
<sequence>MKKTAHDIAASLIINLLKAFLIRVPYARIYNEMMSRKGGHFFPDHIGFRTLNTHTGEQPEGIQSIRHIFDCLGYRPAAKYTFKKKKLNAVYLEPEIEGLPKIFISQLEVSQLPGWVQDLLPAALSDTPYLLSDRGLELLGMLNQDNQLTSEAAEILENELARYFHRPWKPPLKDTILRINDVSHYAAWVLLHGNAPSHFAALVNRQNIDAWPDLKSTCKALKKAGLPMKEEEEGEQNSPLQQSATFAVKEDVKVKGSNGMEEIPWTYGYLELVQRGWVEENGGRKLFQGFIESQERAFYNMTRTLDN</sequence>
<comment type="cofactor">
    <cofactor evidence="1">
        <name>Fe(2+)</name>
        <dbReference type="ChEBI" id="CHEBI:29033"/>
    </cofactor>
</comment>
<dbReference type="Proteomes" id="UP000266441">
    <property type="component" value="Unassembled WGS sequence"/>
</dbReference>
<dbReference type="OrthoDB" id="506370at2"/>
<dbReference type="Pfam" id="PF07063">
    <property type="entry name" value="HGLS"/>
    <property type="match status" value="1"/>
</dbReference>
<dbReference type="RefSeq" id="WP_119348859.1">
    <property type="nucleotide sequence ID" value="NZ_QWET01000003.1"/>
</dbReference>
<comment type="similarity">
    <text evidence="5">Belongs to the 2-oxoadipate dioxygenase/decarboxylase family.</text>
</comment>
<evidence type="ECO:0000256" key="2">
    <source>
        <dbReference type="ARBA" id="ARBA00022964"/>
    </source>
</evidence>
<accession>A0A399D6L7</accession>
<dbReference type="EC" id="1.13.11.93" evidence="6"/>
<dbReference type="AlphaFoldDB" id="A0A399D6L7"/>
<evidence type="ECO:0000256" key="7">
    <source>
        <dbReference type="ARBA" id="ARBA00035045"/>
    </source>
</evidence>
<name>A0A399D6L7_9BACT</name>
<dbReference type="PANTHER" id="PTHR31136">
    <property type="entry name" value="DUF1338 DOMAIN-CONTAINING PROTEIN"/>
    <property type="match status" value="1"/>
</dbReference>
<keyword evidence="2" id="KW-0223">Dioxygenase</keyword>
<protein>
    <recommendedName>
        <fullName evidence="6">2-oxoadipate dioxygenase/decarboxylase</fullName>
        <ecNumber evidence="6">1.13.11.93</ecNumber>
    </recommendedName>
    <alternativeName>
        <fullName evidence="7">2-hydroxyglutarate synthase</fullName>
    </alternativeName>
</protein>
<comment type="caution">
    <text evidence="8">The sequence shown here is derived from an EMBL/GenBank/DDBJ whole genome shotgun (WGS) entry which is preliminary data.</text>
</comment>
<evidence type="ECO:0000256" key="1">
    <source>
        <dbReference type="ARBA" id="ARBA00001954"/>
    </source>
</evidence>
<evidence type="ECO:0000256" key="6">
    <source>
        <dbReference type="ARBA" id="ARBA00035023"/>
    </source>
</evidence>
<evidence type="ECO:0000256" key="5">
    <source>
        <dbReference type="ARBA" id="ARBA00035013"/>
    </source>
</evidence>
<dbReference type="EMBL" id="QWET01000003">
    <property type="protein sequence ID" value="RIH66272.1"/>
    <property type="molecule type" value="Genomic_DNA"/>
</dbReference>
<keyword evidence="3" id="KW-0560">Oxidoreductase</keyword>
<evidence type="ECO:0000256" key="4">
    <source>
        <dbReference type="ARBA" id="ARBA00023004"/>
    </source>
</evidence>
<dbReference type="InterPro" id="IPR009770">
    <property type="entry name" value="HGLS"/>
</dbReference>
<gene>
    <name evidence="8" type="ORF">D1164_05005</name>
</gene>
<dbReference type="Gene3D" id="3.10.180.50">
    <property type="match status" value="1"/>
</dbReference>
<dbReference type="SMART" id="SM01150">
    <property type="entry name" value="DUF1338"/>
    <property type="match status" value="1"/>
</dbReference>
<keyword evidence="4" id="KW-0408">Iron</keyword>
<organism evidence="8 9">
    <name type="scientific">Mariniphaga sediminis</name>
    <dbReference type="NCBI Taxonomy" id="1628158"/>
    <lineage>
        <taxon>Bacteria</taxon>
        <taxon>Pseudomonadati</taxon>
        <taxon>Bacteroidota</taxon>
        <taxon>Bacteroidia</taxon>
        <taxon>Marinilabiliales</taxon>
        <taxon>Prolixibacteraceae</taxon>
        <taxon>Mariniphaga</taxon>
    </lineage>
</organism>
<keyword evidence="9" id="KW-1185">Reference proteome</keyword>
<evidence type="ECO:0000313" key="8">
    <source>
        <dbReference type="EMBL" id="RIH66272.1"/>
    </source>
</evidence>
<evidence type="ECO:0000313" key="9">
    <source>
        <dbReference type="Proteomes" id="UP000266441"/>
    </source>
</evidence>
<reference evidence="8 9" key="1">
    <citation type="journal article" date="2015" name="Int. J. Syst. Evol. Microbiol.">
        <title>Mariniphaga sediminis sp. nov., isolated from coastal sediment.</title>
        <authorList>
            <person name="Wang F.Q."/>
            <person name="Shen Q.Y."/>
            <person name="Chen G.J."/>
            <person name="Du Z.J."/>
        </authorList>
    </citation>
    <scope>NUCLEOTIDE SEQUENCE [LARGE SCALE GENOMIC DNA]</scope>
    <source>
        <strain evidence="8 9">SY21</strain>
    </source>
</reference>